<evidence type="ECO:0000256" key="1">
    <source>
        <dbReference type="SAM" id="Coils"/>
    </source>
</evidence>
<evidence type="ECO:0000313" key="2">
    <source>
        <dbReference type="EMBL" id="QPG73646.1"/>
    </source>
</evidence>
<dbReference type="KEGG" id="bnn:FOA43_000958"/>
<keyword evidence="1" id="KW-0175">Coiled coil</keyword>
<dbReference type="OrthoDB" id="3976380at2759"/>
<feature type="coiled-coil region" evidence="1">
    <location>
        <begin position="608"/>
        <end position="693"/>
    </location>
</feature>
<proteinExistence type="predicted"/>
<dbReference type="EMBL" id="CP064812">
    <property type="protein sequence ID" value="QPG73646.1"/>
    <property type="molecule type" value="Genomic_DNA"/>
</dbReference>
<gene>
    <name evidence="2" type="ORF">FOA43_000958</name>
</gene>
<feature type="coiled-coil region" evidence="1">
    <location>
        <begin position="491"/>
        <end position="562"/>
    </location>
</feature>
<sequence length="849" mass="92702">MPTNKLFYSLVAGVAGLYFYDVQFNQGHNVEALGLYNWNAPAVSASNFGVSASGIDDWRTPNRARDQAESLYAAAYGKVVSAQKKAGDSISSWSESSKSEFEKQLAEAQADLNSAQKKVQQYGESAVAEAKKKYEASISAIKASFGSSKQSAEKAYNSALIRLKVVKEEASNYPNGQDKQLIEEAQQRVDLARENVLKYGEKALSEAEKQYTRSVEGLNFKLGKTQQSTSDAYAKALGRVNVANQMLAEAKEDVSVWGKARQAAAQDQLDEAQNQLIVAHEGLTRFGQNAVAQAQQQFEDASEKARSLIGSTQEAAEDAYRRASEQVKDAQTQVNEAANSGKSWLSFWGKSSNEAAREKLSEAEQQMLVARESLQRYGSDVVDDVSKKSGRLSDYLNAQYGATKESAQEAYEAALGRAYVAQEKVNEVGNGVFSWFGGKSSQAKAQLAQAQAELADAKESASQYGSDVVEDAQKKYESYVHSIKSGFGSTKESAIDAYEKAAAALDSAQNQVGSQAKDNLAHAEENLALAKDNAAKYGKDVVRDAQKHYEELKANAQELASAASTHAQDQYDTASSKAKGLYNKATDVVKDSYASGKKVVGDSITSSQQAAENSYDQALKQVEEAQKKVDESKRGWFRWGKGQKNEAEKQLEKAQQSLSESQAGLQKYGKDVIKQAQKKYYSAKENLNSATESAKDNIGSATSAVQENIGAAADYVKDTADSAVHSVQDQYSSLFGKDGHLQVKSKEAAQEVADYYNAQLKSAQENFENAQSNWNKWKDESSKSMQKEADSKYHYFRQKDAEARKKLSEFGDGSKANLDRVVQAQKDGLDSAHKHAQGVLGRVQDWLRG</sequence>
<feature type="coiled-coil region" evidence="1">
    <location>
        <begin position="98"/>
        <end position="125"/>
    </location>
</feature>
<feature type="coiled-coil region" evidence="1">
    <location>
        <begin position="746"/>
        <end position="780"/>
    </location>
</feature>
<dbReference type="RefSeq" id="XP_038777211.1">
    <property type="nucleotide sequence ID" value="XM_038921283.1"/>
</dbReference>
<feature type="coiled-coil region" evidence="1">
    <location>
        <begin position="440"/>
        <end position="467"/>
    </location>
</feature>
<dbReference type="Proteomes" id="UP000662931">
    <property type="component" value="Chromosome 1"/>
</dbReference>
<accession>A0A875RX91</accession>
<feature type="coiled-coil region" evidence="1">
    <location>
        <begin position="313"/>
        <end position="373"/>
    </location>
</feature>
<organism evidence="2 3">
    <name type="scientific">Eeniella nana</name>
    <name type="common">Yeast</name>
    <name type="synonym">Brettanomyces nanus</name>
    <dbReference type="NCBI Taxonomy" id="13502"/>
    <lineage>
        <taxon>Eukaryota</taxon>
        <taxon>Fungi</taxon>
        <taxon>Dikarya</taxon>
        <taxon>Ascomycota</taxon>
        <taxon>Saccharomycotina</taxon>
        <taxon>Pichiomycetes</taxon>
        <taxon>Pichiales</taxon>
        <taxon>Pichiaceae</taxon>
        <taxon>Brettanomyces</taxon>
    </lineage>
</organism>
<name>A0A875RX91_EENNA</name>
<dbReference type="GeneID" id="62194359"/>
<keyword evidence="3" id="KW-1185">Reference proteome</keyword>
<feature type="coiled-coil region" evidence="1">
    <location>
        <begin position="149"/>
        <end position="202"/>
    </location>
</feature>
<evidence type="ECO:0000313" key="3">
    <source>
        <dbReference type="Proteomes" id="UP000662931"/>
    </source>
</evidence>
<reference evidence="2" key="1">
    <citation type="submission" date="2020-10" db="EMBL/GenBank/DDBJ databases">
        <authorList>
            <person name="Roach M.J.R."/>
        </authorList>
    </citation>
    <scope>NUCLEOTIDE SEQUENCE</scope>
    <source>
        <strain evidence="2">CBS 1945</strain>
    </source>
</reference>
<dbReference type="AlphaFoldDB" id="A0A875RX91"/>
<protein>
    <submittedName>
        <fullName evidence="2">Uncharacterized protein</fullName>
    </submittedName>
</protein>